<evidence type="ECO:0000256" key="4">
    <source>
        <dbReference type="ARBA" id="ARBA00022475"/>
    </source>
</evidence>
<dbReference type="GO" id="GO:0009306">
    <property type="term" value="P:protein secretion"/>
    <property type="evidence" value="ECO:0007669"/>
    <property type="project" value="UniProtKB-UniRule"/>
</dbReference>
<keyword evidence="8 10" id="KW-0811">Translocation</keyword>
<dbReference type="GO" id="GO:0005886">
    <property type="term" value="C:plasma membrane"/>
    <property type="evidence" value="ECO:0007669"/>
    <property type="project" value="UniProtKB-SubCell"/>
</dbReference>
<comment type="similarity">
    <text evidence="2 10">Belongs to the SecG family.</text>
</comment>
<dbReference type="GO" id="GO:0065002">
    <property type="term" value="P:intracellular protein transmembrane transport"/>
    <property type="evidence" value="ECO:0007669"/>
    <property type="project" value="TreeGrafter"/>
</dbReference>
<dbReference type="PANTHER" id="PTHR34182">
    <property type="entry name" value="PROTEIN-EXPORT MEMBRANE PROTEIN SECG"/>
    <property type="match status" value="1"/>
</dbReference>
<dbReference type="GO" id="GO:0015450">
    <property type="term" value="F:protein-transporting ATPase activity"/>
    <property type="evidence" value="ECO:0007669"/>
    <property type="project" value="UniProtKB-UniRule"/>
</dbReference>
<accession>A0A1M6JB94</accession>
<organism evidence="11 12">
    <name type="scientific">Clostridium amylolyticum</name>
    <dbReference type="NCBI Taxonomy" id="1121298"/>
    <lineage>
        <taxon>Bacteria</taxon>
        <taxon>Bacillati</taxon>
        <taxon>Bacillota</taxon>
        <taxon>Clostridia</taxon>
        <taxon>Eubacteriales</taxon>
        <taxon>Clostridiaceae</taxon>
        <taxon>Clostridium</taxon>
    </lineage>
</organism>
<evidence type="ECO:0000256" key="2">
    <source>
        <dbReference type="ARBA" id="ARBA00008445"/>
    </source>
</evidence>
<dbReference type="Pfam" id="PF03840">
    <property type="entry name" value="SecG"/>
    <property type="match status" value="1"/>
</dbReference>
<keyword evidence="4 10" id="KW-1003">Cell membrane</keyword>
<keyword evidence="12" id="KW-1185">Reference proteome</keyword>
<evidence type="ECO:0000313" key="11">
    <source>
        <dbReference type="EMBL" id="SHJ43950.1"/>
    </source>
</evidence>
<dbReference type="PANTHER" id="PTHR34182:SF1">
    <property type="entry name" value="PROTEIN-EXPORT MEMBRANE PROTEIN SECG"/>
    <property type="match status" value="1"/>
</dbReference>
<proteinExistence type="inferred from homology"/>
<evidence type="ECO:0000256" key="8">
    <source>
        <dbReference type="ARBA" id="ARBA00023010"/>
    </source>
</evidence>
<sequence>MRMALFVLEVILSIVLIVSVLMQPSKSDGLRGLMQGTTETFFSKNKKRTREAALYRVTIVSAILFAINTLALNLVK</sequence>
<keyword evidence="9 10" id="KW-0472">Membrane</keyword>
<dbReference type="RefSeq" id="WP_073008436.1">
    <property type="nucleotide sequence ID" value="NZ_FQZO01000005.1"/>
</dbReference>
<evidence type="ECO:0000256" key="5">
    <source>
        <dbReference type="ARBA" id="ARBA00022692"/>
    </source>
</evidence>
<keyword evidence="7 10" id="KW-1133">Transmembrane helix</keyword>
<keyword evidence="3 10" id="KW-0813">Transport</keyword>
<evidence type="ECO:0000256" key="1">
    <source>
        <dbReference type="ARBA" id="ARBA00004651"/>
    </source>
</evidence>
<gene>
    <name evidence="11" type="ORF">SAMN05444401_3027</name>
</gene>
<dbReference type="OrthoDB" id="1708246at2"/>
<keyword evidence="5 10" id="KW-0812">Transmembrane</keyword>
<evidence type="ECO:0000256" key="9">
    <source>
        <dbReference type="ARBA" id="ARBA00023136"/>
    </source>
</evidence>
<keyword evidence="6 10" id="KW-0653">Protein transport</keyword>
<evidence type="ECO:0000256" key="7">
    <source>
        <dbReference type="ARBA" id="ARBA00022989"/>
    </source>
</evidence>
<dbReference type="InterPro" id="IPR004692">
    <property type="entry name" value="SecG"/>
</dbReference>
<comment type="function">
    <text evidence="10">Involved in protein export. Participates in an early event of protein translocation.</text>
</comment>
<evidence type="ECO:0000256" key="6">
    <source>
        <dbReference type="ARBA" id="ARBA00022927"/>
    </source>
</evidence>
<name>A0A1M6JB94_9CLOT</name>
<evidence type="ECO:0000313" key="12">
    <source>
        <dbReference type="Proteomes" id="UP000184080"/>
    </source>
</evidence>
<evidence type="ECO:0000256" key="10">
    <source>
        <dbReference type="RuleBase" id="RU365087"/>
    </source>
</evidence>
<dbReference type="NCBIfam" id="TIGR00810">
    <property type="entry name" value="secG"/>
    <property type="match status" value="1"/>
</dbReference>
<reference evidence="11 12" key="1">
    <citation type="submission" date="2016-11" db="EMBL/GenBank/DDBJ databases">
        <authorList>
            <person name="Jaros S."/>
            <person name="Januszkiewicz K."/>
            <person name="Wedrychowicz H."/>
        </authorList>
    </citation>
    <scope>NUCLEOTIDE SEQUENCE [LARGE SCALE GENOMIC DNA]</scope>
    <source>
        <strain evidence="11 12">DSM 21864</strain>
    </source>
</reference>
<evidence type="ECO:0000256" key="3">
    <source>
        <dbReference type="ARBA" id="ARBA00022448"/>
    </source>
</evidence>
<dbReference type="AlphaFoldDB" id="A0A1M6JB94"/>
<dbReference type="Proteomes" id="UP000184080">
    <property type="component" value="Unassembled WGS sequence"/>
</dbReference>
<dbReference type="STRING" id="1121298.SAMN05444401_3027"/>
<protein>
    <recommendedName>
        <fullName evidence="10">Protein-export membrane protein SecG</fullName>
    </recommendedName>
</protein>
<feature type="transmembrane region" description="Helical" evidence="10">
    <location>
        <begin position="53"/>
        <end position="75"/>
    </location>
</feature>
<dbReference type="GO" id="GO:0043952">
    <property type="term" value="P:protein transport by the Sec complex"/>
    <property type="evidence" value="ECO:0007669"/>
    <property type="project" value="TreeGrafter"/>
</dbReference>
<comment type="subcellular location">
    <subcellularLocation>
        <location evidence="1 10">Cell membrane</location>
        <topology evidence="1 10">Multi-pass membrane protein</topology>
    </subcellularLocation>
</comment>
<comment type="caution">
    <text evidence="10">Lacks conserved residue(s) required for the propagation of feature annotation.</text>
</comment>
<dbReference type="EMBL" id="FQZO01000005">
    <property type="protein sequence ID" value="SHJ43950.1"/>
    <property type="molecule type" value="Genomic_DNA"/>
</dbReference>